<proteinExistence type="predicted"/>
<evidence type="ECO:0000313" key="2">
    <source>
        <dbReference type="Proteomes" id="UP000298663"/>
    </source>
</evidence>
<dbReference type="Proteomes" id="UP000298663">
    <property type="component" value="Unassembled WGS sequence"/>
</dbReference>
<reference evidence="1 2" key="1">
    <citation type="journal article" date="2015" name="Genome Biol.">
        <title>Comparative genomics of Steinernema reveals deeply conserved gene regulatory networks.</title>
        <authorList>
            <person name="Dillman A.R."/>
            <person name="Macchietto M."/>
            <person name="Porter C.F."/>
            <person name="Rogers A."/>
            <person name="Williams B."/>
            <person name="Antoshechkin I."/>
            <person name="Lee M.M."/>
            <person name="Goodwin Z."/>
            <person name="Lu X."/>
            <person name="Lewis E.E."/>
            <person name="Goodrich-Blair H."/>
            <person name="Stock S.P."/>
            <person name="Adams B.J."/>
            <person name="Sternberg P.W."/>
            <person name="Mortazavi A."/>
        </authorList>
    </citation>
    <scope>NUCLEOTIDE SEQUENCE [LARGE SCALE GENOMIC DNA]</scope>
    <source>
        <strain evidence="1 2">ALL</strain>
    </source>
</reference>
<keyword evidence="2" id="KW-1185">Reference proteome</keyword>
<sequence>MNFARFSFNFRSNPANGILTDLPTRIWLVSLMVSPRAVQTQNWPCHCRRLSLNRSVQTPVAIAVVVAVAVAVAHEFERGLIFT</sequence>
<evidence type="ECO:0000313" key="1">
    <source>
        <dbReference type="EMBL" id="TKR89647.1"/>
    </source>
</evidence>
<gene>
    <name evidence="1" type="ORF">L596_013716</name>
</gene>
<organism evidence="1 2">
    <name type="scientific">Steinernema carpocapsae</name>
    <name type="common">Entomopathogenic nematode</name>
    <dbReference type="NCBI Taxonomy" id="34508"/>
    <lineage>
        <taxon>Eukaryota</taxon>
        <taxon>Metazoa</taxon>
        <taxon>Ecdysozoa</taxon>
        <taxon>Nematoda</taxon>
        <taxon>Chromadorea</taxon>
        <taxon>Rhabditida</taxon>
        <taxon>Tylenchina</taxon>
        <taxon>Panagrolaimomorpha</taxon>
        <taxon>Strongyloidoidea</taxon>
        <taxon>Steinernematidae</taxon>
        <taxon>Steinernema</taxon>
    </lineage>
</organism>
<reference evidence="1 2" key="2">
    <citation type="journal article" date="2019" name="G3 (Bethesda)">
        <title>Hybrid Assembly of the Genome of the Entomopathogenic Nematode Steinernema carpocapsae Identifies the X-Chromosome.</title>
        <authorList>
            <person name="Serra L."/>
            <person name="Macchietto M."/>
            <person name="Macias-Munoz A."/>
            <person name="McGill C.J."/>
            <person name="Rodriguez I.M."/>
            <person name="Rodriguez B."/>
            <person name="Murad R."/>
            <person name="Mortazavi A."/>
        </authorList>
    </citation>
    <scope>NUCLEOTIDE SEQUENCE [LARGE SCALE GENOMIC DNA]</scope>
    <source>
        <strain evidence="1 2">ALL</strain>
    </source>
</reference>
<dbReference type="EMBL" id="AZBU02000003">
    <property type="protein sequence ID" value="TKR89647.1"/>
    <property type="molecule type" value="Genomic_DNA"/>
</dbReference>
<comment type="caution">
    <text evidence="1">The sequence shown here is derived from an EMBL/GenBank/DDBJ whole genome shotgun (WGS) entry which is preliminary data.</text>
</comment>
<accession>A0A4U5P102</accession>
<protein>
    <submittedName>
        <fullName evidence="1">Uncharacterized protein</fullName>
    </submittedName>
</protein>
<dbReference type="AlphaFoldDB" id="A0A4U5P102"/>
<name>A0A4U5P102_STECR</name>